<evidence type="ECO:0000256" key="4">
    <source>
        <dbReference type="ARBA" id="ARBA00022679"/>
    </source>
</evidence>
<dbReference type="InterPro" id="IPR035965">
    <property type="entry name" value="PAS-like_dom_sf"/>
</dbReference>
<evidence type="ECO:0000313" key="12">
    <source>
        <dbReference type="Proteomes" id="UP000670947"/>
    </source>
</evidence>
<evidence type="ECO:0000256" key="7">
    <source>
        <dbReference type="ARBA" id="ARBA00022840"/>
    </source>
</evidence>
<accession>A0ABS3W4K2</accession>
<dbReference type="SUPFAM" id="SSF55874">
    <property type="entry name" value="ATPase domain of HSP90 chaperone/DNA topoisomerase II/histidine kinase"/>
    <property type="match status" value="1"/>
</dbReference>
<evidence type="ECO:0000256" key="5">
    <source>
        <dbReference type="ARBA" id="ARBA00022741"/>
    </source>
</evidence>
<keyword evidence="7" id="KW-0067">ATP-binding</keyword>
<dbReference type="InterPro" id="IPR005467">
    <property type="entry name" value="His_kinase_dom"/>
</dbReference>
<dbReference type="EMBL" id="JAGGDJ010000002">
    <property type="protein sequence ID" value="MBO7743241.1"/>
    <property type="molecule type" value="Genomic_DNA"/>
</dbReference>
<name>A0ABS3W4K2_9BACL</name>
<comment type="caution">
    <text evidence="11">The sequence shown here is derived from an EMBL/GenBank/DDBJ whole genome shotgun (WGS) entry which is preliminary data.</text>
</comment>
<dbReference type="InterPro" id="IPR003661">
    <property type="entry name" value="HisK_dim/P_dom"/>
</dbReference>
<keyword evidence="4" id="KW-0808">Transferase</keyword>
<evidence type="ECO:0000259" key="9">
    <source>
        <dbReference type="PROSITE" id="PS50109"/>
    </source>
</evidence>
<evidence type="ECO:0000256" key="1">
    <source>
        <dbReference type="ARBA" id="ARBA00000085"/>
    </source>
</evidence>
<dbReference type="Proteomes" id="UP000670947">
    <property type="component" value="Unassembled WGS sequence"/>
</dbReference>
<evidence type="ECO:0000256" key="6">
    <source>
        <dbReference type="ARBA" id="ARBA00022777"/>
    </source>
</evidence>
<keyword evidence="5" id="KW-0547">Nucleotide-binding</keyword>
<evidence type="ECO:0000256" key="8">
    <source>
        <dbReference type="ARBA" id="ARBA00023012"/>
    </source>
</evidence>
<keyword evidence="3" id="KW-0597">Phosphoprotein</keyword>
<gene>
    <name evidence="11" type="ORF">I8J29_03480</name>
</gene>
<comment type="catalytic activity">
    <reaction evidence="1">
        <text>ATP + protein L-histidine = ADP + protein N-phospho-L-histidine.</text>
        <dbReference type="EC" id="2.7.13.3"/>
    </reaction>
</comment>
<dbReference type="InterPro" id="IPR000014">
    <property type="entry name" value="PAS"/>
</dbReference>
<feature type="domain" description="Histidine kinase" evidence="9">
    <location>
        <begin position="281"/>
        <end position="489"/>
    </location>
</feature>
<dbReference type="Gene3D" id="3.30.565.10">
    <property type="entry name" value="Histidine kinase-like ATPase, C-terminal domain"/>
    <property type="match status" value="1"/>
</dbReference>
<dbReference type="Pfam" id="PF08448">
    <property type="entry name" value="PAS_4"/>
    <property type="match status" value="1"/>
</dbReference>
<dbReference type="Pfam" id="PF02518">
    <property type="entry name" value="HATPase_c"/>
    <property type="match status" value="1"/>
</dbReference>
<dbReference type="NCBIfam" id="TIGR00229">
    <property type="entry name" value="sensory_box"/>
    <property type="match status" value="2"/>
</dbReference>
<evidence type="ECO:0000256" key="2">
    <source>
        <dbReference type="ARBA" id="ARBA00012438"/>
    </source>
</evidence>
<keyword evidence="8" id="KW-0902">Two-component regulatory system</keyword>
<keyword evidence="6" id="KW-0418">Kinase</keyword>
<dbReference type="CDD" id="cd00082">
    <property type="entry name" value="HisKA"/>
    <property type="match status" value="1"/>
</dbReference>
<dbReference type="Pfam" id="PF00512">
    <property type="entry name" value="HisKA"/>
    <property type="match status" value="1"/>
</dbReference>
<protein>
    <recommendedName>
        <fullName evidence="2">histidine kinase</fullName>
        <ecNumber evidence="2">2.7.13.3</ecNumber>
    </recommendedName>
</protein>
<dbReference type="InterPro" id="IPR036097">
    <property type="entry name" value="HisK_dim/P_sf"/>
</dbReference>
<reference evidence="11 12" key="1">
    <citation type="submission" date="2021-03" db="EMBL/GenBank/DDBJ databases">
        <title>Paenibacillus artemisicola MWE-103 whole genome sequence.</title>
        <authorList>
            <person name="Ham Y.J."/>
        </authorList>
    </citation>
    <scope>NUCLEOTIDE SEQUENCE [LARGE SCALE GENOMIC DNA]</scope>
    <source>
        <strain evidence="11 12">MWE-103</strain>
    </source>
</reference>
<evidence type="ECO:0000313" key="11">
    <source>
        <dbReference type="EMBL" id="MBO7743241.1"/>
    </source>
</evidence>
<proteinExistence type="predicted"/>
<dbReference type="PANTHER" id="PTHR43065:SF10">
    <property type="entry name" value="PEROXIDE STRESS-ACTIVATED HISTIDINE KINASE MAK3"/>
    <property type="match status" value="1"/>
</dbReference>
<evidence type="ECO:0000256" key="3">
    <source>
        <dbReference type="ARBA" id="ARBA00022553"/>
    </source>
</evidence>
<dbReference type="Gene3D" id="3.30.450.20">
    <property type="entry name" value="PAS domain"/>
    <property type="match status" value="2"/>
</dbReference>
<dbReference type="Gene3D" id="1.10.287.130">
    <property type="match status" value="1"/>
</dbReference>
<dbReference type="PANTHER" id="PTHR43065">
    <property type="entry name" value="SENSOR HISTIDINE KINASE"/>
    <property type="match status" value="1"/>
</dbReference>
<feature type="domain" description="PAS" evidence="10">
    <location>
        <begin position="43"/>
        <end position="72"/>
    </location>
</feature>
<dbReference type="PROSITE" id="PS50112">
    <property type="entry name" value="PAS"/>
    <property type="match status" value="1"/>
</dbReference>
<dbReference type="InterPro" id="IPR013656">
    <property type="entry name" value="PAS_4"/>
</dbReference>
<sequence>MGEFRETFEHELFHQKNPQLLHLLLNRFFNMKSEFICVTAFDNGEIIYANRSFTERLGYGSDELNGMTVFDLRAWDGAAPRDAFKAKLAANGCVEDLVLNLRDKYGRTLTFILSVETVTIDGVHCNLTVGRDITKVTAIENYRYESVQEELLQTIRSMDALVIKMKRRADNEFYYVLAEGRIAEEFGYTTANSYGRTVRELFPGRMEKEGDLYERVWRGETVSLEFELMGRILYKTLSPSREHGTITGIFGSAVDITERKNMEKMLRVSELNAALGQLAAGAAHEIRNPLTAVSGFVQLLGEQLKAQGLGGQSYIPLILSELARINDLVSEMLRLRKPKESSVARLSASALLQEVLPLIYVDANMQNTQLDLTGLTGDDACLLANGAQLKQVILNLCKNGLEAMGSGGTLALAVKRDGRKASIVVKDSGPGIPPDVLEKLFMPFFTTKPSGNGLGLFISRQIVLEMGGELTLHADSFGTEAVIAFPAEPGRVEASEL</sequence>
<dbReference type="SMART" id="SM00388">
    <property type="entry name" value="HisKA"/>
    <property type="match status" value="1"/>
</dbReference>
<dbReference type="InterPro" id="IPR003594">
    <property type="entry name" value="HATPase_dom"/>
</dbReference>
<keyword evidence="12" id="KW-1185">Reference proteome</keyword>
<dbReference type="Pfam" id="PF13426">
    <property type="entry name" value="PAS_9"/>
    <property type="match status" value="1"/>
</dbReference>
<dbReference type="SMART" id="SM00387">
    <property type="entry name" value="HATPase_c"/>
    <property type="match status" value="1"/>
</dbReference>
<dbReference type="PRINTS" id="PR00344">
    <property type="entry name" value="BCTRLSENSOR"/>
</dbReference>
<dbReference type="InterPro" id="IPR036890">
    <property type="entry name" value="HATPase_C_sf"/>
</dbReference>
<dbReference type="EC" id="2.7.13.3" evidence="2"/>
<dbReference type="PROSITE" id="PS50109">
    <property type="entry name" value="HIS_KIN"/>
    <property type="match status" value="1"/>
</dbReference>
<organism evidence="11 12">
    <name type="scientific">Paenibacillus artemisiicola</name>
    <dbReference type="NCBI Taxonomy" id="1172618"/>
    <lineage>
        <taxon>Bacteria</taxon>
        <taxon>Bacillati</taxon>
        <taxon>Bacillota</taxon>
        <taxon>Bacilli</taxon>
        <taxon>Bacillales</taxon>
        <taxon>Paenibacillaceae</taxon>
        <taxon>Paenibacillus</taxon>
    </lineage>
</organism>
<dbReference type="RefSeq" id="WP_208846288.1">
    <property type="nucleotide sequence ID" value="NZ_JAGGDJ010000002.1"/>
</dbReference>
<dbReference type="InterPro" id="IPR004358">
    <property type="entry name" value="Sig_transdc_His_kin-like_C"/>
</dbReference>
<dbReference type="CDD" id="cd00130">
    <property type="entry name" value="PAS"/>
    <property type="match status" value="1"/>
</dbReference>
<dbReference type="SUPFAM" id="SSF47384">
    <property type="entry name" value="Homodimeric domain of signal transducing histidine kinase"/>
    <property type="match status" value="1"/>
</dbReference>
<dbReference type="SUPFAM" id="SSF55785">
    <property type="entry name" value="PYP-like sensor domain (PAS domain)"/>
    <property type="match status" value="2"/>
</dbReference>
<evidence type="ECO:0000259" key="10">
    <source>
        <dbReference type="PROSITE" id="PS50112"/>
    </source>
</evidence>